<dbReference type="PANTHER" id="PTHR46546">
    <property type="entry name" value="SHEWANELLA-LIKE PROTEIN PHOSPHATASE 1"/>
    <property type="match status" value="1"/>
</dbReference>
<name>A0AAP3E3K9_9EURY</name>
<dbReference type="InterPro" id="IPR029052">
    <property type="entry name" value="Metallo-depent_PP-like"/>
</dbReference>
<dbReference type="InterPro" id="IPR004843">
    <property type="entry name" value="Calcineurin-like_PHP"/>
</dbReference>
<accession>A0AAP3E3K9</accession>
<proteinExistence type="predicted"/>
<dbReference type="GO" id="GO:0016787">
    <property type="term" value="F:hydrolase activity"/>
    <property type="evidence" value="ECO:0007669"/>
    <property type="project" value="InterPro"/>
</dbReference>
<dbReference type="SUPFAM" id="SSF56300">
    <property type="entry name" value="Metallo-dependent phosphatases"/>
    <property type="match status" value="1"/>
</dbReference>
<dbReference type="Proteomes" id="UP001321018">
    <property type="component" value="Unassembled WGS sequence"/>
</dbReference>
<feature type="domain" description="Calcineurin-like phosphoesterase" evidence="1">
    <location>
        <begin position="25"/>
        <end position="170"/>
    </location>
</feature>
<reference evidence="2" key="1">
    <citation type="submission" date="2022-09" db="EMBL/GenBank/DDBJ databases">
        <title>Enrichment on poylsaccharides allowed isolation of novel metabolic and taxonomic groups of Haloarchaea.</title>
        <authorList>
            <person name="Sorokin D.Y."/>
            <person name="Elcheninov A.G."/>
            <person name="Khizhniak T.V."/>
            <person name="Kolganova T.V."/>
            <person name="Kublanov I.V."/>
        </authorList>
    </citation>
    <scope>NUCLEOTIDE SEQUENCE</scope>
    <source>
        <strain evidence="2">AArc-xg1-1</strain>
    </source>
</reference>
<comment type="caution">
    <text evidence="2">The sequence shown here is derived from an EMBL/GenBank/DDBJ whole genome shotgun (WGS) entry which is preliminary data.</text>
</comment>
<dbReference type="Pfam" id="PF00149">
    <property type="entry name" value="Metallophos"/>
    <property type="match status" value="1"/>
</dbReference>
<sequence>MDASRSILSAKLRHSIAPLSGEPTVVSLSDVHGHLEAARSALLAPADHPDYEPVVTVGEDGRLEWAGNDYVLAFNGDLVNRGPDSAAVLELVDCLRERAPAGRVRYNIGNHETGLFFRDVYPSDDCFTARATESTVRAFLESVLAGRVTVAFEGHRYVHTHAGHPDGVDPVTANEALAEAASRLLEGLGTEDDERIQRAVYDAFPNLFAAGRDASAGCLWLKLERLPADAPRQLVGHTPSERPRRKGNVIAGDLIGTNLERDGGEGVLLEAPGEVLALTRSADGGVERTVLERG</sequence>
<organism evidence="2 3">
    <name type="scientific">Natronoglomus mannanivorans</name>
    <dbReference type="NCBI Taxonomy" id="2979990"/>
    <lineage>
        <taxon>Archaea</taxon>
        <taxon>Methanobacteriati</taxon>
        <taxon>Methanobacteriota</taxon>
        <taxon>Stenosarchaea group</taxon>
        <taxon>Halobacteria</taxon>
        <taxon>Halobacteriales</taxon>
        <taxon>Natrialbaceae</taxon>
        <taxon>Natronoglomus</taxon>
    </lineage>
</organism>
<dbReference type="RefSeq" id="WP_338005635.1">
    <property type="nucleotide sequence ID" value="NZ_JAOPKA010000018.1"/>
</dbReference>
<evidence type="ECO:0000313" key="3">
    <source>
        <dbReference type="Proteomes" id="UP001321018"/>
    </source>
</evidence>
<dbReference type="AlphaFoldDB" id="A0AAP3E3K9"/>
<dbReference type="Gene3D" id="3.60.21.10">
    <property type="match status" value="1"/>
</dbReference>
<evidence type="ECO:0000259" key="1">
    <source>
        <dbReference type="Pfam" id="PF00149"/>
    </source>
</evidence>
<dbReference type="EMBL" id="JAOPKA010000018">
    <property type="protein sequence ID" value="MCU4743828.1"/>
    <property type="molecule type" value="Genomic_DNA"/>
</dbReference>
<gene>
    <name evidence="2" type="ORF">OB960_20795</name>
</gene>
<protein>
    <submittedName>
        <fullName evidence="2">Metallophosphoesterase</fullName>
    </submittedName>
</protein>
<dbReference type="PANTHER" id="PTHR46546:SF4">
    <property type="entry name" value="SHEWANELLA-LIKE PROTEIN PHOSPHATASE 1"/>
    <property type="match status" value="1"/>
</dbReference>
<evidence type="ECO:0000313" key="2">
    <source>
        <dbReference type="EMBL" id="MCU4743828.1"/>
    </source>
</evidence>